<accession>A0A516RJV5</accession>
<protein>
    <submittedName>
        <fullName evidence="1">Uncharacterized protein</fullName>
    </submittedName>
</protein>
<dbReference type="Proteomes" id="UP000316806">
    <property type="component" value="Chromosome"/>
</dbReference>
<proteinExistence type="predicted"/>
<evidence type="ECO:0000313" key="2">
    <source>
        <dbReference type="Proteomes" id="UP000316806"/>
    </source>
</evidence>
<evidence type="ECO:0000313" key="1">
    <source>
        <dbReference type="EMBL" id="QDQ15948.1"/>
    </source>
</evidence>
<organism evidence="1 2">
    <name type="scientific">Streptomyces spectabilis</name>
    <dbReference type="NCBI Taxonomy" id="68270"/>
    <lineage>
        <taxon>Bacteria</taxon>
        <taxon>Bacillati</taxon>
        <taxon>Actinomycetota</taxon>
        <taxon>Actinomycetes</taxon>
        <taxon>Kitasatosporales</taxon>
        <taxon>Streptomycetaceae</taxon>
        <taxon>Streptomyces</taxon>
    </lineage>
</organism>
<dbReference type="EMBL" id="CP040916">
    <property type="protein sequence ID" value="QDQ15948.1"/>
    <property type="molecule type" value="Genomic_DNA"/>
</dbReference>
<sequence>MAHIKQGGKHGDKANHPYDAKAKKKWQLAFGNGVCAQPEKLYSLYCHPYGRGKKKTYCVYVDFKDWKYHGKNMGQRGIITAYWSKGQDGPKGCDTWLKKKSD</sequence>
<dbReference type="AlphaFoldDB" id="A0A516RJV5"/>
<name>A0A516RJV5_STRST</name>
<reference evidence="1 2" key="1">
    <citation type="journal article" date="2019" name="J. Ind. Microbiol. Biotechnol.">
        <title>The complete genomic sequence of Streptomyces spectabilis NRRL-2792 and identification of secondary metabolite biosynthetic gene clusters.</title>
        <authorList>
            <person name="Sinha A."/>
            <person name="Phillips-Salemka S."/>
            <person name="Niraula T.A."/>
            <person name="Short K.A."/>
            <person name="Niraula N.P."/>
        </authorList>
    </citation>
    <scope>NUCLEOTIDE SEQUENCE [LARGE SCALE GENOMIC DNA]</scope>
    <source>
        <strain evidence="1 2">NRRL 2792</strain>
    </source>
</reference>
<dbReference type="RefSeq" id="WP_144323148.1">
    <property type="nucleotide sequence ID" value="NZ_CP040916.1"/>
</dbReference>
<gene>
    <name evidence="1" type="ORF">FH965_39850</name>
</gene>